<feature type="domain" description="Ig-like" evidence="17">
    <location>
        <begin position="391"/>
        <end position="483"/>
    </location>
</feature>
<feature type="domain" description="Fibronectin type-III" evidence="18">
    <location>
        <begin position="1268"/>
        <end position="1361"/>
    </location>
</feature>
<keyword evidence="20" id="KW-1185">Reference proteome</keyword>
<dbReference type="FunFam" id="2.60.40.10:FF:000104">
    <property type="entry name" value="Down syndrome cell adhesion molecule b"/>
    <property type="match status" value="1"/>
</dbReference>
<dbReference type="CDD" id="cd00063">
    <property type="entry name" value="FN3"/>
    <property type="match status" value="6"/>
</dbReference>
<dbReference type="PROSITE" id="PS50853">
    <property type="entry name" value="FN3"/>
    <property type="match status" value="6"/>
</dbReference>
<evidence type="ECO:0000256" key="16">
    <source>
        <dbReference type="SAM" id="Phobius"/>
    </source>
</evidence>
<dbReference type="GO" id="GO:0098609">
    <property type="term" value="P:cell-cell adhesion"/>
    <property type="evidence" value="ECO:0007669"/>
    <property type="project" value="UniProtKB-ARBA"/>
</dbReference>
<feature type="compositionally biased region" description="Acidic residues" evidence="15">
    <location>
        <begin position="1606"/>
        <end position="1615"/>
    </location>
</feature>
<keyword evidence="3 16" id="KW-0812">Transmembrane</keyword>
<evidence type="ECO:0000256" key="15">
    <source>
        <dbReference type="SAM" id="MobiDB-lite"/>
    </source>
</evidence>
<comment type="subcellular location">
    <subcellularLocation>
        <location evidence="1">Cell membrane</location>
        <topology evidence="1">Single-pass type I membrane protein</topology>
    </subcellularLocation>
    <subcellularLocation>
        <location evidence="14">Synapse</location>
    </subcellularLocation>
</comment>
<dbReference type="Gene3D" id="2.60.40.10">
    <property type="entry name" value="Immunoglobulins"/>
    <property type="match status" value="15"/>
</dbReference>
<dbReference type="SUPFAM" id="SSF49265">
    <property type="entry name" value="Fibronectin type III"/>
    <property type="match status" value="3"/>
</dbReference>
<feature type="domain" description="Ig-like" evidence="17">
    <location>
        <begin position="1194"/>
        <end position="1266"/>
    </location>
</feature>
<feature type="domain" description="Fibronectin type-III" evidence="18">
    <location>
        <begin position="783"/>
        <end position="874"/>
    </location>
</feature>
<keyword evidence="8 16" id="KW-1133">Transmembrane helix</keyword>
<accession>A0AAN9TPU6</accession>
<dbReference type="SMART" id="SM00409">
    <property type="entry name" value="IG"/>
    <property type="match status" value="9"/>
</dbReference>
<evidence type="ECO:0000259" key="17">
    <source>
        <dbReference type="PROSITE" id="PS50835"/>
    </source>
</evidence>
<evidence type="ECO:0000256" key="1">
    <source>
        <dbReference type="ARBA" id="ARBA00004251"/>
    </source>
</evidence>
<dbReference type="InterPro" id="IPR013098">
    <property type="entry name" value="Ig_I-set"/>
</dbReference>
<keyword evidence="2" id="KW-1003">Cell membrane</keyword>
<dbReference type="CDD" id="cd00096">
    <property type="entry name" value="Ig"/>
    <property type="match status" value="1"/>
</dbReference>
<dbReference type="InterPro" id="IPR036179">
    <property type="entry name" value="Ig-like_dom_sf"/>
</dbReference>
<sequence length="1717" mass="189922">MGVFEVAEHESESRGISPPSLVSHTSSVQIPQDEGAVLICIAQGCPQPDYRWYHIQHGSEAVFVLPGPRTRVLGPVLAIEAVSPDDAGLYKCTASNSGGDANAELQLVVSTPLQVEVIPPVQTVNMGAMAEFRCSVPSFHGSGLHLLSWYKNGRVFPGRPNGETLVISSVSREDRGMYQCVVRRAEGETAQSSAELKLGDAAPVLTYTFIEQTLQPGPEISLKCSSTGNPTPNIKWTLDGFSLPDNERFRIGQYVTAQGDVVSHTNISHVTTEDGGEYSCIAENRAGRTTHSARLNIYGLPYIRPIPKITAVAGEVLKLKCPVSGYPIEQISWEKDRRELPVDLRQKIMNGVLYIEPVEKATDSGTYTCSARNKQGQSARRSGEVFVIVPPKLNPIASHTVLNVGERASLTCTVIKGDLPLTISWSKDGHPFKSKQHSTITQVDQFNSILVIDNVTPHHSGNYSCIARNPVAEEIIIQHLMVNVPPSIEPFYFPTDGLQEGSMTRVVCGISRGDPPLEISWLKDGTPVSAKFGVNISTLDPYSSLLRIPSLTASHTGEYTCVAVNPAAQVRYSSKLQVKVPPRWITEPVDINVERNKHAVIDCQAEGVPTPVLLWKKAIGDKSGEYSEIRESSSTRILSNGSLLMQNVKENMEGYYLCQASNGIGNAIGKVIQVKVRSAPFFAAPSRTVSVKRGDTATLQCNVNGDKPITVKWIRNGKAEFASTMSNYRISIRQDPTTDGVLAEMQILGAESSDAGAYFCQASNLYGKEQQLVNLHVQEPPESPTDLKAVMVNSQAVNIQWQHHSSHEGEVSKYVVQYRRSEDPWLYSEVSSQLRGTLIEDLRPATQYRFRVIAEGSAGQSKPSEEIVVTTEPQKPSGPPINIQIQPISSTELVVTWAPPHNDLQNGQILGYNIGFREESSSSSSFNITKVVNEGDNYEEMILKNLQKYTRYLVVVQAFNQVGEGPFSEPITAQTLEDVPSIPPSNVLCTALSSQSLQVTWSSPPAQTCNGVLQGYKIQYDALNHGVDDYGIRKTTALTIVLTNLQRFTNYSIEILAFTKIGDGVYSKPIYCITEEDAPGPPDDIKVFPTSQQSLLISWLPPAEPNGIITKYNLYTRIVEGNEELNHGKRNLPEVHTVFEMKNLQQQVEYQFWITAVTRVGEGQSSSVVSQIASSKVPARISSFGVRILKPWHSSVTLSCDVYGVPLPRLQWLKGEYPIQVTRNTIFKEDGKLQLSNLSRPDSNNYTCTAQNKLGSDSVTYQLIIQVPPSAPLLYISSSTSNSILFHWKITDNGDSPITSYTIRYKRSQDNQHQISLPRRSTSHELKSLTCGSTYQVNMIAANKLGSSKPSNTLTVRTQGQKPGVPQRSIFISPNSTSVLLNLHTWPDNGCPILYFVIKYRQQNDVEWIIVSNSMKPQRKASITGLLPATEYHIQVEGHNTAGYSAGDFYFFTLTKDGEVPPPESVKRGELSRPFFMTSSFVVPALITTGFSAIVILVIALLCWKTKTREPRKNSYDTDQNLVAQRERFYATLQKVQEEVPDKIPESASEISPYATFQLGDGNNTLLHSIMYQDRELMEGAPTPETTICKTRRVRRRSNRRPETTLDTDESDSDMDQPASSRTESSNQLDINMKNKNYIYHGAHSSTSSDISPRWLVPNKSFRSSSVVESSFHNRPEANENECDLDTMKKLKLGARSSLWLRPTGRKGDHTDYSIAV</sequence>
<dbReference type="GO" id="GO:0005886">
    <property type="term" value="C:plasma membrane"/>
    <property type="evidence" value="ECO:0007669"/>
    <property type="project" value="UniProtKB-SubCell"/>
</dbReference>
<feature type="region of interest" description="Disordered" evidence="15">
    <location>
        <begin position="1579"/>
        <end position="1630"/>
    </location>
</feature>
<evidence type="ECO:0000256" key="5">
    <source>
        <dbReference type="ARBA" id="ARBA00022737"/>
    </source>
</evidence>
<evidence type="ECO:0000256" key="14">
    <source>
        <dbReference type="ARBA" id="ARBA00034103"/>
    </source>
</evidence>
<feature type="region of interest" description="Disordered" evidence="15">
    <location>
        <begin position="1"/>
        <end position="25"/>
    </location>
</feature>
<dbReference type="InterPro" id="IPR003961">
    <property type="entry name" value="FN3_dom"/>
</dbReference>
<keyword evidence="10 16" id="KW-0472">Membrane</keyword>
<dbReference type="InterPro" id="IPR050964">
    <property type="entry name" value="Striated_Muscle_Regulatory"/>
</dbReference>
<evidence type="ECO:0008006" key="21">
    <source>
        <dbReference type="Google" id="ProtNLM"/>
    </source>
</evidence>
<feature type="transmembrane region" description="Helical" evidence="16">
    <location>
        <begin position="1481"/>
        <end position="1504"/>
    </location>
</feature>
<dbReference type="GO" id="GO:0045202">
    <property type="term" value="C:synapse"/>
    <property type="evidence" value="ECO:0007669"/>
    <property type="project" value="UniProtKB-SubCell"/>
</dbReference>
<reference evidence="19 20" key="1">
    <citation type="submission" date="2024-03" db="EMBL/GenBank/DDBJ databases">
        <title>Adaptation during the transition from Ophiocordyceps entomopathogen to insect associate is accompanied by gene loss and intensified selection.</title>
        <authorList>
            <person name="Ward C.M."/>
            <person name="Onetto C.A."/>
            <person name="Borneman A.R."/>
        </authorList>
    </citation>
    <scope>NUCLEOTIDE SEQUENCE [LARGE SCALE GENOMIC DNA]</scope>
    <source>
        <strain evidence="19">AWRI1</strain>
        <tissue evidence="19">Single Adult Female</tissue>
    </source>
</reference>
<organism evidence="19 20">
    <name type="scientific">Parthenolecanium corni</name>
    <dbReference type="NCBI Taxonomy" id="536013"/>
    <lineage>
        <taxon>Eukaryota</taxon>
        <taxon>Metazoa</taxon>
        <taxon>Ecdysozoa</taxon>
        <taxon>Arthropoda</taxon>
        <taxon>Hexapoda</taxon>
        <taxon>Insecta</taxon>
        <taxon>Pterygota</taxon>
        <taxon>Neoptera</taxon>
        <taxon>Paraneoptera</taxon>
        <taxon>Hemiptera</taxon>
        <taxon>Sternorrhyncha</taxon>
        <taxon>Coccoidea</taxon>
        <taxon>Coccidae</taxon>
        <taxon>Parthenolecanium</taxon>
    </lineage>
</organism>
<dbReference type="Proteomes" id="UP001367676">
    <property type="component" value="Unassembled WGS sequence"/>
</dbReference>
<feature type="domain" description="Fibronectin type-III" evidence="18">
    <location>
        <begin position="1081"/>
        <end position="1178"/>
    </location>
</feature>
<dbReference type="FunFam" id="2.60.40.10:FF:000017">
    <property type="entry name" value="Down syndrome cell adhesion molecule b"/>
    <property type="match status" value="1"/>
</dbReference>
<evidence type="ECO:0000256" key="10">
    <source>
        <dbReference type="ARBA" id="ARBA00023136"/>
    </source>
</evidence>
<dbReference type="FunFam" id="2.60.40.10:FF:000093">
    <property type="entry name" value="Down syndrome cell adhesion molecule, isoform B"/>
    <property type="match status" value="1"/>
</dbReference>
<evidence type="ECO:0000256" key="11">
    <source>
        <dbReference type="ARBA" id="ARBA00023157"/>
    </source>
</evidence>
<evidence type="ECO:0000256" key="3">
    <source>
        <dbReference type="ARBA" id="ARBA00022692"/>
    </source>
</evidence>
<proteinExistence type="predicted"/>
<evidence type="ECO:0000313" key="20">
    <source>
        <dbReference type="Proteomes" id="UP001367676"/>
    </source>
</evidence>
<evidence type="ECO:0000256" key="9">
    <source>
        <dbReference type="ARBA" id="ARBA00023018"/>
    </source>
</evidence>
<dbReference type="CDD" id="cd20956">
    <property type="entry name" value="IgI_4_Dscam"/>
    <property type="match status" value="1"/>
</dbReference>
<feature type="domain" description="Fibronectin type-III" evidence="18">
    <location>
        <begin position="983"/>
        <end position="1077"/>
    </location>
</feature>
<keyword evidence="11" id="KW-1015">Disulfide bond</keyword>
<feature type="domain" description="Fibronectin type-III" evidence="18">
    <location>
        <begin position="879"/>
        <end position="978"/>
    </location>
</feature>
<dbReference type="EMBL" id="JBBCAQ010000035">
    <property type="protein sequence ID" value="KAK7578218.1"/>
    <property type="molecule type" value="Genomic_DNA"/>
</dbReference>
<keyword evidence="12" id="KW-0325">Glycoprotein</keyword>
<keyword evidence="13" id="KW-0393">Immunoglobulin domain</keyword>
<dbReference type="InterPro" id="IPR056754">
    <property type="entry name" value="DSCAM/DSCAML_C"/>
</dbReference>
<feature type="domain" description="Ig-like" evidence="17">
    <location>
        <begin position="203"/>
        <end position="296"/>
    </location>
</feature>
<protein>
    <recommendedName>
        <fullName evidence="21">Down syndrome cell adhesion molecule-like protein Dscam2</fullName>
    </recommendedName>
</protein>
<feature type="domain" description="Ig-like" evidence="17">
    <location>
        <begin position="19"/>
        <end position="110"/>
    </location>
</feature>
<feature type="domain" description="Ig-like" evidence="17">
    <location>
        <begin position="301"/>
        <end position="386"/>
    </location>
</feature>
<dbReference type="PANTHER" id="PTHR13817">
    <property type="entry name" value="TITIN"/>
    <property type="match status" value="1"/>
</dbReference>
<dbReference type="FunFam" id="2.60.40.10:FF:000120">
    <property type="entry name" value="Down syndrome cell adhesion molecule like 1"/>
    <property type="match status" value="1"/>
</dbReference>
<evidence type="ECO:0000313" key="19">
    <source>
        <dbReference type="EMBL" id="KAK7578218.1"/>
    </source>
</evidence>
<evidence type="ECO:0000256" key="2">
    <source>
        <dbReference type="ARBA" id="ARBA00022475"/>
    </source>
</evidence>
<feature type="compositionally biased region" description="Polar residues" evidence="15">
    <location>
        <begin position="1618"/>
        <end position="1630"/>
    </location>
</feature>
<keyword evidence="6" id="KW-0130">Cell adhesion</keyword>
<evidence type="ECO:0000256" key="13">
    <source>
        <dbReference type="ARBA" id="ARBA00023319"/>
    </source>
</evidence>
<dbReference type="Pfam" id="PF25059">
    <property type="entry name" value="FN3_DSCAM-DSCAML_C"/>
    <property type="match status" value="1"/>
</dbReference>
<dbReference type="GO" id="GO:0048812">
    <property type="term" value="P:neuron projection morphogenesis"/>
    <property type="evidence" value="ECO:0007669"/>
    <property type="project" value="UniProtKB-ARBA"/>
</dbReference>
<dbReference type="PANTHER" id="PTHR13817:SF166">
    <property type="entry name" value="NEURONAL IGCAM-RELATED"/>
    <property type="match status" value="1"/>
</dbReference>
<feature type="domain" description="Ig-like" evidence="17">
    <location>
        <begin position="486"/>
        <end position="577"/>
    </location>
</feature>
<evidence type="ECO:0000256" key="8">
    <source>
        <dbReference type="ARBA" id="ARBA00022989"/>
    </source>
</evidence>
<dbReference type="Pfam" id="PF13927">
    <property type="entry name" value="Ig_3"/>
    <property type="match status" value="4"/>
</dbReference>
<dbReference type="InterPro" id="IPR003598">
    <property type="entry name" value="Ig_sub2"/>
</dbReference>
<dbReference type="FunFam" id="2.60.40.10:FF:000005">
    <property type="entry name" value="Neuronal cell adhesion molecule"/>
    <property type="match status" value="1"/>
</dbReference>
<feature type="domain" description="Ig-like" evidence="17">
    <location>
        <begin position="112"/>
        <end position="197"/>
    </location>
</feature>
<gene>
    <name evidence="19" type="ORF">V9T40_010423</name>
</gene>
<dbReference type="SUPFAM" id="SSF48726">
    <property type="entry name" value="Immunoglobulin"/>
    <property type="match status" value="9"/>
</dbReference>
<evidence type="ECO:0000259" key="18">
    <source>
        <dbReference type="PROSITE" id="PS50853"/>
    </source>
</evidence>
<keyword evidence="9" id="KW-0770">Synapse</keyword>
<name>A0AAN9TPU6_9HEMI</name>
<evidence type="ECO:0000256" key="7">
    <source>
        <dbReference type="ARBA" id="ARBA00022902"/>
    </source>
</evidence>
<comment type="caution">
    <text evidence="19">The sequence shown here is derived from an EMBL/GenBank/DDBJ whole genome shotgun (WGS) entry which is preliminary data.</text>
</comment>
<feature type="compositionally biased region" description="Basic and acidic residues" evidence="15">
    <location>
        <begin position="1"/>
        <end position="13"/>
    </location>
</feature>
<keyword evidence="7" id="KW-0524">Neurogenesis</keyword>
<dbReference type="SMART" id="SM00060">
    <property type="entry name" value="FN3"/>
    <property type="match status" value="6"/>
</dbReference>
<feature type="domain" description="Ig-like" evidence="17">
    <location>
        <begin position="680"/>
        <end position="778"/>
    </location>
</feature>
<dbReference type="FunFam" id="2.60.40.10:FF:001049">
    <property type="entry name" value="Down syndrome cell adhesion molecule-like protein Dscam2"/>
    <property type="match status" value="1"/>
</dbReference>
<dbReference type="Pfam" id="PF13895">
    <property type="entry name" value="Ig_2"/>
    <property type="match status" value="1"/>
</dbReference>
<evidence type="ECO:0000256" key="6">
    <source>
        <dbReference type="ARBA" id="ARBA00022889"/>
    </source>
</evidence>
<dbReference type="InterPro" id="IPR007110">
    <property type="entry name" value="Ig-like_dom"/>
</dbReference>
<evidence type="ECO:0000256" key="4">
    <source>
        <dbReference type="ARBA" id="ARBA00022729"/>
    </source>
</evidence>
<dbReference type="FunFam" id="2.60.40.10:FF:000333">
    <property type="entry name" value="Down syndrome cell adhesion molecule"/>
    <property type="match status" value="2"/>
</dbReference>
<feature type="domain" description="Ig-like" evidence="17">
    <location>
        <begin position="582"/>
        <end position="677"/>
    </location>
</feature>
<feature type="compositionally biased region" description="Basic residues" evidence="15">
    <location>
        <begin position="1590"/>
        <end position="1599"/>
    </location>
</feature>
<dbReference type="InterPro" id="IPR003599">
    <property type="entry name" value="Ig_sub"/>
</dbReference>
<keyword evidence="5" id="KW-0677">Repeat</keyword>
<dbReference type="InterPro" id="IPR013783">
    <property type="entry name" value="Ig-like_fold"/>
</dbReference>
<dbReference type="Pfam" id="PF07679">
    <property type="entry name" value="I-set"/>
    <property type="match status" value="4"/>
</dbReference>
<evidence type="ECO:0000256" key="12">
    <source>
        <dbReference type="ARBA" id="ARBA00023180"/>
    </source>
</evidence>
<dbReference type="FunFam" id="2.60.40.10:FF:000107">
    <property type="entry name" value="Myosin, light chain kinase a"/>
    <property type="match status" value="1"/>
</dbReference>
<feature type="domain" description="Fibronectin type-III" evidence="18">
    <location>
        <begin position="1365"/>
        <end position="1458"/>
    </location>
</feature>
<keyword evidence="4" id="KW-0732">Signal</keyword>
<dbReference type="InterPro" id="IPR036116">
    <property type="entry name" value="FN3_sf"/>
</dbReference>
<dbReference type="SMART" id="SM00408">
    <property type="entry name" value="IGc2"/>
    <property type="match status" value="9"/>
</dbReference>
<dbReference type="Pfam" id="PF00041">
    <property type="entry name" value="fn3"/>
    <property type="match status" value="5"/>
</dbReference>
<dbReference type="PROSITE" id="PS50835">
    <property type="entry name" value="IG_LIKE"/>
    <property type="match status" value="9"/>
</dbReference>